<dbReference type="InterPro" id="IPR000551">
    <property type="entry name" value="MerR-type_HTH_dom"/>
</dbReference>
<gene>
    <name evidence="3" type="ORF">ACH4WX_22375</name>
</gene>
<dbReference type="GeneID" id="93506665"/>
<dbReference type="PRINTS" id="PR00040">
    <property type="entry name" value="HTHMERR"/>
</dbReference>
<dbReference type="SMART" id="SM00422">
    <property type="entry name" value="HTH_MERR"/>
    <property type="match status" value="1"/>
</dbReference>
<keyword evidence="4" id="KW-1185">Reference proteome</keyword>
<evidence type="ECO:0000259" key="2">
    <source>
        <dbReference type="PROSITE" id="PS50937"/>
    </source>
</evidence>
<dbReference type="Proteomes" id="UP001611263">
    <property type="component" value="Unassembled WGS sequence"/>
</dbReference>
<dbReference type="CDD" id="cd00592">
    <property type="entry name" value="HTH_MerR-like"/>
    <property type="match status" value="1"/>
</dbReference>
<dbReference type="InterPro" id="IPR009061">
    <property type="entry name" value="DNA-bd_dom_put_sf"/>
</dbReference>
<dbReference type="RefSeq" id="WP_033243205.1">
    <property type="nucleotide sequence ID" value="NZ_JBIRUQ010000005.1"/>
</dbReference>
<dbReference type="Pfam" id="PF13411">
    <property type="entry name" value="MerR_1"/>
    <property type="match status" value="1"/>
</dbReference>
<keyword evidence="1" id="KW-0238">DNA-binding</keyword>
<dbReference type="EMBL" id="JBIRUQ010000005">
    <property type="protein sequence ID" value="MFI1463474.1"/>
    <property type="molecule type" value="Genomic_DNA"/>
</dbReference>
<accession>A0ABW7TV73</accession>
<organism evidence="3 4">
    <name type="scientific">Nocardia carnea</name>
    <dbReference type="NCBI Taxonomy" id="37328"/>
    <lineage>
        <taxon>Bacteria</taxon>
        <taxon>Bacillati</taxon>
        <taxon>Actinomycetota</taxon>
        <taxon>Actinomycetes</taxon>
        <taxon>Mycobacteriales</taxon>
        <taxon>Nocardiaceae</taxon>
        <taxon>Nocardia</taxon>
    </lineage>
</organism>
<dbReference type="InterPro" id="IPR047057">
    <property type="entry name" value="MerR_fam"/>
</dbReference>
<evidence type="ECO:0000256" key="1">
    <source>
        <dbReference type="ARBA" id="ARBA00023125"/>
    </source>
</evidence>
<dbReference type="SUPFAM" id="SSF46955">
    <property type="entry name" value="Putative DNA-binding domain"/>
    <property type="match status" value="1"/>
</dbReference>
<proteinExistence type="predicted"/>
<comment type="caution">
    <text evidence="3">The sequence shown here is derived from an EMBL/GenBank/DDBJ whole genome shotgun (WGS) entry which is preliminary data.</text>
</comment>
<dbReference type="PROSITE" id="PS50937">
    <property type="entry name" value="HTH_MERR_2"/>
    <property type="match status" value="1"/>
</dbReference>
<dbReference type="Gene3D" id="1.10.1660.10">
    <property type="match status" value="1"/>
</dbReference>
<evidence type="ECO:0000313" key="4">
    <source>
        <dbReference type="Proteomes" id="UP001611263"/>
    </source>
</evidence>
<protein>
    <submittedName>
        <fullName evidence="3">MerR family transcriptional regulator</fullName>
    </submittedName>
</protein>
<sequence length="241" mass="26848">MSWSTRELAELAGTSVRTVRHYHDVGLLEQPERGSNGYKRYGVAHLLRVLRIKRLADLGIPLSRIADMGEDDYPRESLHTLDAELAATIERLQRIRMELALILHQGTHTDLPPDLTPTTAEFTEADRSYTVILNRVLGPTALGSLREMLTTGDAADPAMTDFDNLPADADEQTREKVAEQVAPYARKLHTTYPDITTVHDSPVGPQRAAQALALALKDLYNEAQFDVLLRVNRILTASEQD</sequence>
<evidence type="ECO:0000313" key="3">
    <source>
        <dbReference type="EMBL" id="MFI1463474.1"/>
    </source>
</evidence>
<feature type="domain" description="HTH merR-type" evidence="2">
    <location>
        <begin position="1"/>
        <end position="71"/>
    </location>
</feature>
<name>A0ABW7TV73_9NOCA</name>
<dbReference type="PANTHER" id="PTHR30204">
    <property type="entry name" value="REDOX-CYCLING DRUG-SENSING TRANSCRIPTIONAL ACTIVATOR SOXR"/>
    <property type="match status" value="1"/>
</dbReference>
<dbReference type="PANTHER" id="PTHR30204:SF93">
    <property type="entry name" value="HTH MERR-TYPE DOMAIN-CONTAINING PROTEIN"/>
    <property type="match status" value="1"/>
</dbReference>
<reference evidence="3 4" key="1">
    <citation type="submission" date="2024-10" db="EMBL/GenBank/DDBJ databases">
        <title>The Natural Products Discovery Center: Release of the First 8490 Sequenced Strains for Exploring Actinobacteria Biosynthetic Diversity.</title>
        <authorList>
            <person name="Kalkreuter E."/>
            <person name="Kautsar S.A."/>
            <person name="Yang D."/>
            <person name="Bader C.D."/>
            <person name="Teijaro C.N."/>
            <person name="Fluegel L."/>
            <person name="Davis C.M."/>
            <person name="Simpson J.R."/>
            <person name="Lauterbach L."/>
            <person name="Steele A.D."/>
            <person name="Gui C."/>
            <person name="Meng S."/>
            <person name="Li G."/>
            <person name="Viehrig K."/>
            <person name="Ye F."/>
            <person name="Su P."/>
            <person name="Kiefer A.F."/>
            <person name="Nichols A."/>
            <person name="Cepeda A.J."/>
            <person name="Yan W."/>
            <person name="Fan B."/>
            <person name="Jiang Y."/>
            <person name="Adhikari A."/>
            <person name="Zheng C.-J."/>
            <person name="Schuster L."/>
            <person name="Cowan T.M."/>
            <person name="Smanski M.J."/>
            <person name="Chevrette M.G."/>
            <person name="De Carvalho L.P.S."/>
            <person name="Shen B."/>
        </authorList>
    </citation>
    <scope>NUCLEOTIDE SEQUENCE [LARGE SCALE GENOMIC DNA]</scope>
    <source>
        <strain evidence="3 4">NPDC020568</strain>
    </source>
</reference>